<dbReference type="PANTHER" id="PTHR42973:SF7">
    <property type="entry name" value="FAD-BINDING PCMH-TYPE DOMAIN-CONTAINING PROTEIN"/>
    <property type="match status" value="1"/>
</dbReference>
<reference evidence="6" key="1">
    <citation type="submission" date="2018-03" db="EMBL/GenBank/DDBJ databases">
        <authorList>
            <person name="Guldener U."/>
        </authorList>
    </citation>
    <scope>NUCLEOTIDE SEQUENCE</scope>
</reference>
<dbReference type="GO" id="GO:0016491">
    <property type="term" value="F:oxidoreductase activity"/>
    <property type="evidence" value="ECO:0007669"/>
    <property type="project" value="UniProtKB-KW"/>
</dbReference>
<keyword evidence="2" id="KW-0285">Flavoprotein</keyword>
<sequence length="477" mass="51918">MTQTTAPSIPAGVSVDDIQSDTPELIPLLTTRPDLHIYTKSSPHFEDVRVTFNKEVTAIPRAIVRPNDENELVSTVTFCAKNEFPMSVRSGGHDPCGRGIIADGIVIDLRAFTEIKVVDGNENGSPYFIAGTGVTTGDLLRFLDEKNLVTPTGWCDEVSYTGWAAGGGYGSMTGYYGMGADQILGARLLTPVGLIVDTDDDPELLWALRGAGLGNFGIILELRAKVYPRPQVLAGILAYPLSEAASVFENFEKLCEDLPAAFSGEVLFSDLGAGTSVVFYYHWVYDDENRDQGAAFLGKMKALGNTLLLDTLAESTPYDFVKMMAPNYRFRSSLKNQAVAVANFSPKLIDVLLEHPPSGTIGVVFHHGHGKAIVPNPGAAFPIRKRHLILGITGRAASDTDPEAKKAAYNWAALVNREIRERGLALEQGYWSFTPPEFCDAVGFFGEDSVRRMAKLKERYNPGNAFPQAFPTLSEVQ</sequence>
<dbReference type="InterPro" id="IPR016167">
    <property type="entry name" value="FAD-bd_PCMH_sub1"/>
</dbReference>
<dbReference type="PANTHER" id="PTHR42973">
    <property type="entry name" value="BINDING OXIDOREDUCTASE, PUTATIVE (AFU_ORTHOLOGUE AFUA_1G17690)-RELATED"/>
    <property type="match status" value="1"/>
</dbReference>
<dbReference type="Gene3D" id="3.40.462.20">
    <property type="match status" value="1"/>
</dbReference>
<dbReference type="PROSITE" id="PS51387">
    <property type="entry name" value="FAD_PCMH"/>
    <property type="match status" value="1"/>
</dbReference>
<dbReference type="Gene3D" id="3.30.465.10">
    <property type="match status" value="1"/>
</dbReference>
<evidence type="ECO:0000256" key="2">
    <source>
        <dbReference type="ARBA" id="ARBA00022630"/>
    </source>
</evidence>
<dbReference type="AlphaFoldDB" id="A0AAE8SUQ8"/>
<evidence type="ECO:0000313" key="7">
    <source>
        <dbReference type="Proteomes" id="UP001187682"/>
    </source>
</evidence>
<dbReference type="InterPro" id="IPR036318">
    <property type="entry name" value="FAD-bd_PCMH-like_sf"/>
</dbReference>
<dbReference type="Proteomes" id="UP001187682">
    <property type="component" value="Unassembled WGS sequence"/>
</dbReference>
<dbReference type="Pfam" id="PF01565">
    <property type="entry name" value="FAD_binding_4"/>
    <property type="match status" value="1"/>
</dbReference>
<evidence type="ECO:0000256" key="1">
    <source>
        <dbReference type="ARBA" id="ARBA00005466"/>
    </source>
</evidence>
<dbReference type="InterPro" id="IPR050416">
    <property type="entry name" value="FAD-linked_Oxidoreductase"/>
</dbReference>
<feature type="domain" description="FAD-binding PCMH-type" evidence="5">
    <location>
        <begin position="56"/>
        <end position="229"/>
    </location>
</feature>
<organism evidence="6 7">
    <name type="scientific">Cephalotrichum gorgonifer</name>
    <dbReference type="NCBI Taxonomy" id="2041049"/>
    <lineage>
        <taxon>Eukaryota</taxon>
        <taxon>Fungi</taxon>
        <taxon>Dikarya</taxon>
        <taxon>Ascomycota</taxon>
        <taxon>Pezizomycotina</taxon>
        <taxon>Sordariomycetes</taxon>
        <taxon>Hypocreomycetidae</taxon>
        <taxon>Microascales</taxon>
        <taxon>Microascaceae</taxon>
        <taxon>Cephalotrichum</taxon>
    </lineage>
</organism>
<keyword evidence="4" id="KW-0560">Oxidoreductase</keyword>
<dbReference type="PROSITE" id="PS00862">
    <property type="entry name" value="OX2_COVAL_FAD"/>
    <property type="match status" value="1"/>
</dbReference>
<dbReference type="InterPro" id="IPR006093">
    <property type="entry name" value="Oxy_OxRdtase_FAD_BS"/>
</dbReference>
<evidence type="ECO:0000313" key="6">
    <source>
        <dbReference type="EMBL" id="SPO01950.1"/>
    </source>
</evidence>
<accession>A0AAE8SUQ8</accession>
<evidence type="ECO:0000256" key="4">
    <source>
        <dbReference type="ARBA" id="ARBA00023002"/>
    </source>
</evidence>
<dbReference type="Gene3D" id="3.30.43.10">
    <property type="entry name" value="Uridine Diphospho-n-acetylenolpyruvylglucosamine Reductase, domain 2"/>
    <property type="match status" value="1"/>
</dbReference>
<dbReference type="InterPro" id="IPR016166">
    <property type="entry name" value="FAD-bd_PCMH"/>
</dbReference>
<dbReference type="InterPro" id="IPR006094">
    <property type="entry name" value="Oxid_FAD_bind_N"/>
</dbReference>
<evidence type="ECO:0000256" key="3">
    <source>
        <dbReference type="ARBA" id="ARBA00022827"/>
    </source>
</evidence>
<comment type="similarity">
    <text evidence="1">Belongs to the oxygen-dependent FAD-linked oxidoreductase family.</text>
</comment>
<dbReference type="EMBL" id="ONZQ02000005">
    <property type="protein sequence ID" value="SPO01950.1"/>
    <property type="molecule type" value="Genomic_DNA"/>
</dbReference>
<dbReference type="GO" id="GO:0071949">
    <property type="term" value="F:FAD binding"/>
    <property type="evidence" value="ECO:0007669"/>
    <property type="project" value="InterPro"/>
</dbReference>
<name>A0AAE8SUQ8_9PEZI</name>
<protein>
    <submittedName>
        <fullName evidence="6">Related to FAD/FMN-containing dehydrogenases</fullName>
    </submittedName>
</protein>
<evidence type="ECO:0000259" key="5">
    <source>
        <dbReference type="PROSITE" id="PS51387"/>
    </source>
</evidence>
<keyword evidence="3" id="KW-0274">FAD</keyword>
<keyword evidence="7" id="KW-1185">Reference proteome</keyword>
<proteinExistence type="inferred from homology"/>
<dbReference type="InterPro" id="IPR016169">
    <property type="entry name" value="FAD-bd_PCMH_sub2"/>
</dbReference>
<gene>
    <name evidence="6" type="ORF">DNG_04623</name>
</gene>
<dbReference type="SUPFAM" id="SSF56176">
    <property type="entry name" value="FAD-binding/transporter-associated domain-like"/>
    <property type="match status" value="1"/>
</dbReference>
<comment type="caution">
    <text evidence="6">The sequence shown here is derived from an EMBL/GenBank/DDBJ whole genome shotgun (WGS) entry which is preliminary data.</text>
</comment>